<organism evidence="2 3">
    <name type="scientific">Theobroma cacao</name>
    <name type="common">Cacao</name>
    <name type="synonym">Cocoa</name>
    <dbReference type="NCBI Taxonomy" id="3641"/>
    <lineage>
        <taxon>Eukaryota</taxon>
        <taxon>Viridiplantae</taxon>
        <taxon>Streptophyta</taxon>
        <taxon>Embryophyta</taxon>
        <taxon>Tracheophyta</taxon>
        <taxon>Spermatophyta</taxon>
        <taxon>Magnoliopsida</taxon>
        <taxon>eudicotyledons</taxon>
        <taxon>Gunneridae</taxon>
        <taxon>Pentapetalae</taxon>
        <taxon>rosids</taxon>
        <taxon>malvids</taxon>
        <taxon>Malvales</taxon>
        <taxon>Malvaceae</taxon>
        <taxon>Byttnerioideae</taxon>
        <taxon>Theobroma</taxon>
    </lineage>
</organism>
<feature type="region of interest" description="Disordered" evidence="1">
    <location>
        <begin position="50"/>
        <end position="90"/>
    </location>
</feature>
<gene>
    <name evidence="2" type="ORF">TCM_019835</name>
</gene>
<dbReference type="EMBL" id="CM001882">
    <property type="protein sequence ID" value="EOY04621.1"/>
    <property type="molecule type" value="Genomic_DNA"/>
</dbReference>
<protein>
    <submittedName>
        <fullName evidence="2">Uncharacterized protein</fullName>
    </submittedName>
</protein>
<dbReference type="AlphaFoldDB" id="A0A061EID3"/>
<accession>A0A061EID3</accession>
<proteinExistence type="predicted"/>
<name>A0A061EID3_THECC</name>
<feature type="compositionally biased region" description="Polar residues" evidence="1">
    <location>
        <begin position="64"/>
        <end position="80"/>
    </location>
</feature>
<evidence type="ECO:0000313" key="2">
    <source>
        <dbReference type="EMBL" id="EOY04621.1"/>
    </source>
</evidence>
<dbReference type="InParanoid" id="A0A061EID3"/>
<evidence type="ECO:0000256" key="1">
    <source>
        <dbReference type="SAM" id="MobiDB-lite"/>
    </source>
</evidence>
<evidence type="ECO:0000313" key="3">
    <source>
        <dbReference type="Proteomes" id="UP000026915"/>
    </source>
</evidence>
<dbReference type="Proteomes" id="UP000026915">
    <property type="component" value="Chromosome 4"/>
</dbReference>
<reference evidence="2 3" key="1">
    <citation type="journal article" date="2013" name="Genome Biol.">
        <title>The genome sequence of the most widely cultivated cacao type and its use to identify candidate genes regulating pod color.</title>
        <authorList>
            <person name="Motamayor J.C."/>
            <person name="Mockaitis K."/>
            <person name="Schmutz J."/>
            <person name="Haiminen N."/>
            <person name="Iii D.L."/>
            <person name="Cornejo O."/>
            <person name="Findley S.D."/>
            <person name="Zheng P."/>
            <person name="Utro F."/>
            <person name="Royaert S."/>
            <person name="Saski C."/>
            <person name="Jenkins J."/>
            <person name="Podicheti R."/>
            <person name="Zhao M."/>
            <person name="Scheffler B.E."/>
            <person name="Stack J.C."/>
            <person name="Feltus F.A."/>
            <person name="Mustiga G.M."/>
            <person name="Amores F."/>
            <person name="Phillips W."/>
            <person name="Marelli J.P."/>
            <person name="May G.D."/>
            <person name="Shapiro H."/>
            <person name="Ma J."/>
            <person name="Bustamante C.D."/>
            <person name="Schnell R.J."/>
            <person name="Main D."/>
            <person name="Gilbert D."/>
            <person name="Parida L."/>
            <person name="Kuhn D.N."/>
        </authorList>
    </citation>
    <scope>NUCLEOTIDE SEQUENCE [LARGE SCALE GENOMIC DNA]</scope>
    <source>
        <strain evidence="3">cv. Matina 1-6</strain>
    </source>
</reference>
<dbReference type="Gramene" id="EOY04621">
    <property type="protein sequence ID" value="EOY04621"/>
    <property type="gene ID" value="TCM_019835"/>
</dbReference>
<dbReference type="HOGENOM" id="CLU_2445232_0_0_1"/>
<sequence>MVDLSPYLFPLLSFNQRPNTLPSLLPTAKMFLPLSPLSYRQLPQRPDLPLFTHSLSNAGHPKTESPSFTHSLLPTATPKNGSPPFHSLSL</sequence>
<keyword evidence="3" id="KW-1185">Reference proteome</keyword>